<dbReference type="EMBL" id="AP014940">
    <property type="protein sequence ID" value="BAV96524.1"/>
    <property type="molecule type" value="Genomic_DNA"/>
</dbReference>
<accession>A0AAU9ADE8</accession>
<dbReference type="RefSeq" id="WP_096376914.1">
    <property type="nucleotide sequence ID" value="NZ_AP014940.1"/>
</dbReference>
<organism evidence="1 2">
    <name type="scientific">Lysobacter enzymogenes</name>
    <dbReference type="NCBI Taxonomy" id="69"/>
    <lineage>
        <taxon>Bacteria</taxon>
        <taxon>Pseudomonadati</taxon>
        <taxon>Pseudomonadota</taxon>
        <taxon>Gammaproteobacteria</taxon>
        <taxon>Lysobacterales</taxon>
        <taxon>Lysobacteraceae</taxon>
        <taxon>Lysobacter</taxon>
    </lineage>
</organism>
<dbReference type="AlphaFoldDB" id="A0AAU9ADE8"/>
<evidence type="ECO:0000313" key="1">
    <source>
        <dbReference type="EMBL" id="BAV96524.1"/>
    </source>
</evidence>
<evidence type="ECO:0000313" key="2">
    <source>
        <dbReference type="Proteomes" id="UP000218824"/>
    </source>
</evidence>
<sequence>MSADADAQGEPMLMAIGFDRADGGLRLGATRIAPDVAIDALPPAFRVGPLQQLQVEGRSVPCRFADADLRDDAPGERGRRVGLRLRFECGVWVSAFCVLRGAGAAAHRRWLQRKLGAFEGIEPGCRWGVAEDRGGDPHAFVHNRNWR</sequence>
<dbReference type="Proteomes" id="UP000218824">
    <property type="component" value="Chromosome"/>
</dbReference>
<gene>
    <name evidence="1" type="ORF">LEN_1037</name>
</gene>
<protein>
    <submittedName>
        <fullName evidence="1">Uncharacterized protein</fullName>
    </submittedName>
</protein>
<dbReference type="GeneID" id="83062926"/>
<proteinExistence type="predicted"/>
<dbReference type="KEGG" id="lem:LEN_1037"/>
<name>A0AAU9ADE8_LYSEN</name>
<reference evidence="1 2" key="1">
    <citation type="journal article" date="2017" name="DNA Res.">
        <title>Complete genome sequence and expression profile of the commercial lytic enzyme producer Lysobacter enzymogenes M497-1.</title>
        <authorList>
            <person name="Takami H."/>
            <person name="Toyoda A."/>
            <person name="Uchiyama I."/>
            <person name="Itoh T."/>
            <person name="Takaki Y."/>
            <person name="Arai W."/>
            <person name="Nishi S."/>
            <person name="Kawai M."/>
            <person name="Shinya K."/>
            <person name="Ikeda H."/>
        </authorList>
    </citation>
    <scope>NUCLEOTIDE SEQUENCE [LARGE SCALE GENOMIC DNA]</scope>
    <source>
        <strain evidence="1 2">M497-1</strain>
    </source>
</reference>